<feature type="compositionally biased region" description="Acidic residues" evidence="2">
    <location>
        <begin position="35"/>
        <end position="45"/>
    </location>
</feature>
<keyword evidence="1" id="KW-0862">Zinc</keyword>
<dbReference type="InterPro" id="IPR036875">
    <property type="entry name" value="Znf_CCHC_sf"/>
</dbReference>
<dbReference type="InterPro" id="IPR001878">
    <property type="entry name" value="Znf_CCHC"/>
</dbReference>
<dbReference type="AlphaFoldDB" id="B9GBA6"/>
<dbReference type="PROSITE" id="PS50158">
    <property type="entry name" value="ZF_CCHC"/>
    <property type="match status" value="4"/>
</dbReference>
<reference evidence="4" key="2">
    <citation type="submission" date="2008-12" db="EMBL/GenBank/DDBJ databases">
        <title>Improved gene annotation of the rice (Oryza sativa) genomes.</title>
        <authorList>
            <person name="Wang J."/>
            <person name="Li R."/>
            <person name="Fan W."/>
            <person name="Huang Q."/>
            <person name="Zhang J."/>
            <person name="Zhou Y."/>
            <person name="Hu Y."/>
            <person name="Zi S."/>
            <person name="Li J."/>
            <person name="Ni P."/>
            <person name="Zheng H."/>
            <person name="Zhang Y."/>
            <person name="Zhao M."/>
            <person name="Hao Q."/>
            <person name="McDermott J."/>
            <person name="Samudrala R."/>
            <person name="Kristiansen K."/>
            <person name="Wong G.K.-S."/>
        </authorList>
    </citation>
    <scope>NUCLEOTIDE SEQUENCE</scope>
</reference>
<feature type="region of interest" description="Disordered" evidence="2">
    <location>
        <begin position="85"/>
        <end position="126"/>
    </location>
</feature>
<evidence type="ECO:0000313" key="4">
    <source>
        <dbReference type="EMBL" id="EEE52312.1"/>
    </source>
</evidence>
<dbReference type="GO" id="GO:0003676">
    <property type="term" value="F:nucleic acid binding"/>
    <property type="evidence" value="ECO:0007669"/>
    <property type="project" value="InterPro"/>
</dbReference>
<evidence type="ECO:0000259" key="3">
    <source>
        <dbReference type="PROSITE" id="PS50158"/>
    </source>
</evidence>
<dbReference type="Pfam" id="PF00098">
    <property type="entry name" value="zf-CCHC"/>
    <property type="match status" value="3"/>
</dbReference>
<feature type="compositionally biased region" description="Acidic residues" evidence="2">
    <location>
        <begin position="97"/>
        <end position="109"/>
    </location>
</feature>
<keyword evidence="1" id="KW-0863">Zinc-finger</keyword>
<name>B9GBA6_ORYSJ</name>
<feature type="region of interest" description="Disordered" evidence="2">
    <location>
        <begin position="778"/>
        <end position="800"/>
    </location>
</feature>
<reference evidence="4" key="1">
    <citation type="journal article" date="2005" name="PLoS Biol.">
        <title>The genomes of Oryza sativa: a history of duplications.</title>
        <authorList>
            <person name="Yu J."/>
            <person name="Wang J."/>
            <person name="Lin W."/>
            <person name="Li S."/>
            <person name="Li H."/>
            <person name="Zhou J."/>
            <person name="Ni P."/>
            <person name="Dong W."/>
            <person name="Hu S."/>
            <person name="Zeng C."/>
            <person name="Zhang J."/>
            <person name="Zhang Y."/>
            <person name="Li R."/>
            <person name="Xu Z."/>
            <person name="Li S."/>
            <person name="Li X."/>
            <person name="Zheng H."/>
            <person name="Cong L."/>
            <person name="Lin L."/>
            <person name="Yin J."/>
            <person name="Geng J."/>
            <person name="Li G."/>
            <person name="Shi J."/>
            <person name="Liu J."/>
            <person name="Lv H."/>
            <person name="Li J."/>
            <person name="Wang J."/>
            <person name="Deng Y."/>
            <person name="Ran L."/>
            <person name="Shi X."/>
            <person name="Wang X."/>
            <person name="Wu Q."/>
            <person name="Li C."/>
            <person name="Ren X."/>
            <person name="Wang J."/>
            <person name="Wang X."/>
            <person name="Li D."/>
            <person name="Liu D."/>
            <person name="Zhang X."/>
            <person name="Ji Z."/>
            <person name="Zhao W."/>
            <person name="Sun Y."/>
            <person name="Zhang Z."/>
            <person name="Bao J."/>
            <person name="Han Y."/>
            <person name="Dong L."/>
            <person name="Ji J."/>
            <person name="Chen P."/>
            <person name="Wu S."/>
            <person name="Liu J."/>
            <person name="Xiao Y."/>
            <person name="Bu D."/>
            <person name="Tan J."/>
            <person name="Yang L."/>
            <person name="Ye C."/>
            <person name="Zhang J."/>
            <person name="Xu J."/>
            <person name="Zhou Y."/>
            <person name="Yu Y."/>
            <person name="Zhang B."/>
            <person name="Zhuang S."/>
            <person name="Wei H."/>
            <person name="Liu B."/>
            <person name="Lei M."/>
            <person name="Yu H."/>
            <person name="Li Y."/>
            <person name="Xu H."/>
            <person name="Wei S."/>
            <person name="He X."/>
            <person name="Fang L."/>
            <person name="Zhang Z."/>
            <person name="Zhang Y."/>
            <person name="Huang X."/>
            <person name="Su Z."/>
            <person name="Tong W."/>
            <person name="Li J."/>
            <person name="Tong Z."/>
            <person name="Li S."/>
            <person name="Ye J."/>
            <person name="Wang L."/>
            <person name="Fang L."/>
            <person name="Lei T."/>
            <person name="Chen C."/>
            <person name="Chen H."/>
            <person name="Xu Z."/>
            <person name="Li H."/>
            <person name="Huang H."/>
            <person name="Zhang F."/>
            <person name="Xu H."/>
            <person name="Li N."/>
            <person name="Zhao C."/>
            <person name="Li S."/>
            <person name="Dong L."/>
            <person name="Huang Y."/>
            <person name="Li L."/>
            <person name="Xi Y."/>
            <person name="Qi Q."/>
            <person name="Li W."/>
            <person name="Zhang B."/>
            <person name="Hu W."/>
            <person name="Zhang Y."/>
            <person name="Tian X."/>
            <person name="Jiao Y."/>
            <person name="Liang X."/>
            <person name="Jin J."/>
            <person name="Gao L."/>
            <person name="Zheng W."/>
            <person name="Hao B."/>
            <person name="Liu S."/>
            <person name="Wang W."/>
            <person name="Yuan L."/>
            <person name="Cao M."/>
            <person name="McDermott J."/>
            <person name="Samudrala R."/>
            <person name="Wang J."/>
            <person name="Wong G.K."/>
            <person name="Yang H."/>
        </authorList>
    </citation>
    <scope>NUCLEOTIDE SEQUENCE [LARGE SCALE GENOMIC DNA]</scope>
</reference>
<feature type="compositionally biased region" description="Polar residues" evidence="2">
    <location>
        <begin position="464"/>
        <end position="491"/>
    </location>
</feature>
<feature type="domain" description="CCHC-type" evidence="3">
    <location>
        <begin position="368"/>
        <end position="383"/>
    </location>
</feature>
<evidence type="ECO:0000256" key="1">
    <source>
        <dbReference type="PROSITE-ProRule" id="PRU00047"/>
    </source>
</evidence>
<feature type="domain" description="CCHC-type" evidence="3">
    <location>
        <begin position="220"/>
        <end position="234"/>
    </location>
</feature>
<feature type="domain" description="CCHC-type" evidence="3">
    <location>
        <begin position="261"/>
        <end position="276"/>
    </location>
</feature>
<feature type="domain" description="CCHC-type" evidence="3">
    <location>
        <begin position="242"/>
        <end position="257"/>
    </location>
</feature>
<evidence type="ECO:0000256" key="2">
    <source>
        <dbReference type="SAM" id="MobiDB-lite"/>
    </source>
</evidence>
<feature type="region of interest" description="Disordered" evidence="2">
    <location>
        <begin position="382"/>
        <end position="508"/>
    </location>
</feature>
<dbReference type="Gene3D" id="4.10.60.10">
    <property type="entry name" value="Zinc finger, CCHC-type"/>
    <property type="match status" value="4"/>
</dbReference>
<dbReference type="SUPFAM" id="SSF57756">
    <property type="entry name" value="Retrovirus zinc finger-like domains"/>
    <property type="match status" value="3"/>
</dbReference>
<dbReference type="PANTHER" id="PTHR46978">
    <property type="entry name" value="ZINC KNUCKLE (CCHC-TYPE) FAMILY PROTEIN"/>
    <property type="match status" value="1"/>
</dbReference>
<dbReference type="GO" id="GO:0008270">
    <property type="term" value="F:zinc ion binding"/>
    <property type="evidence" value="ECO:0007669"/>
    <property type="project" value="UniProtKB-KW"/>
</dbReference>
<dbReference type="PANTHER" id="PTHR46978:SF1">
    <property type="entry name" value="ZINC KNUCKLE (CCHC-TYPE) FAMILY PROTEIN"/>
    <property type="match status" value="1"/>
</dbReference>
<keyword evidence="1" id="KW-0479">Metal-binding</keyword>
<dbReference type="Proteomes" id="UP000007752">
    <property type="component" value="Chromosome 11"/>
</dbReference>
<dbReference type="EMBL" id="CM000148">
    <property type="protein sequence ID" value="EEE52312.1"/>
    <property type="molecule type" value="Genomic_DNA"/>
</dbReference>
<proteinExistence type="predicted"/>
<gene>
    <name evidence="4" type="ORF">OsJ_34326</name>
</gene>
<feature type="region of interest" description="Disordered" evidence="2">
    <location>
        <begin position="1"/>
        <end position="47"/>
    </location>
</feature>
<dbReference type="SMART" id="SM00343">
    <property type="entry name" value="ZnF_C2HC"/>
    <property type="match status" value="7"/>
</dbReference>
<accession>B9GBA6</accession>
<organism evidence="4">
    <name type="scientific">Oryza sativa subsp. japonica</name>
    <name type="common">Rice</name>
    <dbReference type="NCBI Taxonomy" id="39947"/>
    <lineage>
        <taxon>Eukaryota</taxon>
        <taxon>Viridiplantae</taxon>
        <taxon>Streptophyta</taxon>
        <taxon>Embryophyta</taxon>
        <taxon>Tracheophyta</taxon>
        <taxon>Spermatophyta</taxon>
        <taxon>Magnoliopsida</taxon>
        <taxon>Liliopsida</taxon>
        <taxon>Poales</taxon>
        <taxon>Poaceae</taxon>
        <taxon>BOP clade</taxon>
        <taxon>Oryzoideae</taxon>
        <taxon>Oryzeae</taxon>
        <taxon>Oryzinae</taxon>
        <taxon>Oryza</taxon>
        <taxon>Oryza sativa</taxon>
    </lineage>
</organism>
<feature type="compositionally biased region" description="Basic and acidic residues" evidence="2">
    <location>
        <begin position="405"/>
        <end position="419"/>
    </location>
</feature>
<sequence length="800" mass="87337">MAQRWRSRARRDPDVDDEEGSPPERRRRGARSGSDDEEAGNEDLSLEIVARAARRRRRRKASAGFAADAFSSGDEIDEDAVVKLGEADPSSRKPAQGEEEAAQGEEEAAEGGAARGSGPRPPPPTRRFTWAFLSPDIACALSLHLVHHPMPELSWILFILRLELSWISQVAGTQEGQTGTAQSVLTEDGPDVPLSDNIVLRKLLRIPRYFDPGETLLETCFNCGEEGHVAVNCPMEKRKRPCFVCGLFGHNSKQCTQGQDCFICKKGGHIAKDCPEKHNRNTQQSTFCLRCGESGHDMFGCANDYPRDDVKEIKCYVCNQKGHLCCADFSDICPKEVSCYNCAQPGHTGLGCAKQRREASTAATPTLCYKCGEEGHFARGCTKNTKSDRMNGESSAYSRKKGKGKKDFGTRSAPHDARKTSKRKSPLFEERRNSSHFKSKARGGWIADDADDQPYKKCKPNVWASPSTPKKQYNNHQFSSGGDYSTPQSSRWQKHGFASPSATYSPNTRKHSFSSSRFASNTHVRLHGQPTLELFAASNLTSPNDGSQCSLIASETEEMCVSGCIIELELYGLLALEAEERHASGHRVGEVGLKGELTSSVASSYGPRNSASERAAAHTCGLRLFAAADDFEIDWLFESSNRLRFVSSLRYDAPPPRTLRLRSHTTAATVAQGLSRRAVQPADGVFREEAAGDRAVPRGRVREGRGRQRRHRGFIALWASTAAPSPAPSAVGPTPAAAAAELLRRVAAPGVDPCPALRKLAAFLSDDDVDEFDKNALARAGGRWRGGDRGVGAPEEGEGR</sequence>
<protein>
    <recommendedName>
        <fullName evidence="3">CCHC-type domain-containing protein</fullName>
    </recommendedName>
</protein>